<dbReference type="AlphaFoldDB" id="A0A7S3PCS5"/>
<organism evidence="2">
    <name type="scientific">Aplanochytrium stocchinoi</name>
    <dbReference type="NCBI Taxonomy" id="215587"/>
    <lineage>
        <taxon>Eukaryota</taxon>
        <taxon>Sar</taxon>
        <taxon>Stramenopiles</taxon>
        <taxon>Bigyra</taxon>
        <taxon>Labyrinthulomycetes</taxon>
        <taxon>Thraustochytrida</taxon>
        <taxon>Thraustochytriidae</taxon>
        <taxon>Aplanochytrium</taxon>
    </lineage>
</organism>
<reference evidence="2" key="1">
    <citation type="submission" date="2021-01" db="EMBL/GenBank/DDBJ databases">
        <authorList>
            <person name="Corre E."/>
            <person name="Pelletier E."/>
            <person name="Niang G."/>
            <person name="Scheremetjew M."/>
            <person name="Finn R."/>
            <person name="Kale V."/>
            <person name="Holt S."/>
            <person name="Cochrane G."/>
            <person name="Meng A."/>
            <person name="Brown T."/>
            <person name="Cohen L."/>
        </authorList>
    </citation>
    <scope>NUCLEOTIDE SEQUENCE</scope>
    <source>
        <strain evidence="2">GSBS06</strain>
    </source>
</reference>
<dbReference type="SMART" id="SM00580">
    <property type="entry name" value="PUG"/>
    <property type="match status" value="1"/>
</dbReference>
<dbReference type="InterPro" id="IPR036339">
    <property type="entry name" value="PUB-like_dom_sf"/>
</dbReference>
<dbReference type="PANTHER" id="PTHR46467:SF1">
    <property type="entry name" value="TETHER CONTAINING UBX DOMAIN FOR GLUT4"/>
    <property type="match status" value="1"/>
</dbReference>
<dbReference type="InterPro" id="IPR029071">
    <property type="entry name" value="Ubiquitin-like_domsf"/>
</dbReference>
<dbReference type="InterPro" id="IPR018997">
    <property type="entry name" value="PUB_domain"/>
</dbReference>
<dbReference type="CDD" id="cd09212">
    <property type="entry name" value="PUB"/>
    <property type="match status" value="1"/>
</dbReference>
<dbReference type="Gene3D" id="3.10.20.90">
    <property type="entry name" value="Phosphatidylinositol 3-kinase Catalytic Subunit, Chain A, domain 1"/>
    <property type="match status" value="1"/>
</dbReference>
<dbReference type="Gene3D" id="1.20.58.2190">
    <property type="match status" value="1"/>
</dbReference>
<proteinExistence type="predicted"/>
<gene>
    <name evidence="2" type="ORF">ASTO00021_LOCUS718</name>
</gene>
<dbReference type="Pfam" id="PF09409">
    <property type="entry name" value="PUB"/>
    <property type="match status" value="1"/>
</dbReference>
<dbReference type="GO" id="GO:0005634">
    <property type="term" value="C:nucleus"/>
    <property type="evidence" value="ECO:0007669"/>
    <property type="project" value="TreeGrafter"/>
</dbReference>
<dbReference type="EMBL" id="HBIN01001271">
    <property type="protein sequence ID" value="CAE0430390.1"/>
    <property type="molecule type" value="Transcribed_RNA"/>
</dbReference>
<dbReference type="SUPFAM" id="SSF143503">
    <property type="entry name" value="PUG domain-like"/>
    <property type="match status" value="1"/>
</dbReference>
<accession>A0A7S3PCS5</accession>
<protein>
    <recommendedName>
        <fullName evidence="1">PUB domain-containing protein</fullName>
    </recommendedName>
</protein>
<dbReference type="GO" id="GO:0005737">
    <property type="term" value="C:cytoplasm"/>
    <property type="evidence" value="ECO:0007669"/>
    <property type="project" value="TreeGrafter"/>
</dbReference>
<evidence type="ECO:0000259" key="1">
    <source>
        <dbReference type="Pfam" id="PF09409"/>
    </source>
</evidence>
<name>A0A7S3PCS5_9STRA</name>
<dbReference type="CDD" id="cd16118">
    <property type="entry name" value="UBX2_UBXN9"/>
    <property type="match status" value="1"/>
</dbReference>
<dbReference type="SUPFAM" id="SSF54236">
    <property type="entry name" value="Ubiquitin-like"/>
    <property type="match status" value="1"/>
</dbReference>
<evidence type="ECO:0000313" key="2">
    <source>
        <dbReference type="EMBL" id="CAE0430390.1"/>
    </source>
</evidence>
<dbReference type="GO" id="GO:0006886">
    <property type="term" value="P:intracellular protein transport"/>
    <property type="evidence" value="ECO:0007669"/>
    <property type="project" value="TreeGrafter"/>
</dbReference>
<feature type="domain" description="PUB" evidence="1">
    <location>
        <begin position="20"/>
        <end position="91"/>
    </location>
</feature>
<dbReference type="PANTHER" id="PTHR46467">
    <property type="entry name" value="TETHER CONTAINING UBX DOMAIN FOR GLUT4"/>
    <property type="match status" value="1"/>
</dbReference>
<sequence>MTEELCREFVEKMRIPTFDEDAKVVVETLTKVVSNVVRFPGEPRFRSLRLENPVVSKMVGLYEKSLEYLLLLGFEYETVDIEQRITLINAEENKPLLKIGLAVLEETALDLGISKEHLDGVLGRADENSVKSFNPYSSMVVNLAPAPKPSGGNTRMEKEVARLKQKREEVMEAAGIPERKLRVFEPTSNAEARRFSASRLGSLAPVKKSSSKSDNELLKEVIQTQQESQRRSQKFSTKAMRDLEKLKHARVFTRTLIRVQFPDRTMVEMWFSPAEIVADVLAEVNKCLKSAKDTPIYLYQTPPLRKLDLTMTLDKCGLKPAALIYAGWEKGTPAGEYLCADLTAILSQQKGQKVKPADHFPQNSVRLIEVQNIMNSTLAA</sequence>
<dbReference type="GO" id="GO:0012506">
    <property type="term" value="C:vesicle membrane"/>
    <property type="evidence" value="ECO:0007669"/>
    <property type="project" value="TreeGrafter"/>
</dbReference>